<dbReference type="EMBL" id="MFJX01000047">
    <property type="protein sequence ID" value="OGG30182.1"/>
    <property type="molecule type" value="Genomic_DNA"/>
</dbReference>
<evidence type="ECO:0000313" key="3">
    <source>
        <dbReference type="EMBL" id="OGG30182.1"/>
    </source>
</evidence>
<evidence type="ECO:0008006" key="5">
    <source>
        <dbReference type="Google" id="ProtNLM"/>
    </source>
</evidence>
<dbReference type="CDD" id="cd06533">
    <property type="entry name" value="Glyco_transf_WecG_TagA"/>
    <property type="match status" value="1"/>
</dbReference>
<evidence type="ECO:0000256" key="2">
    <source>
        <dbReference type="ARBA" id="ARBA00022679"/>
    </source>
</evidence>
<keyword evidence="2" id="KW-0808">Transferase</keyword>
<proteinExistence type="predicted"/>
<dbReference type="PANTHER" id="PTHR34136">
    <property type="match status" value="1"/>
</dbReference>
<organism evidence="3 4">
    <name type="scientific">Candidatus Gottesmanbacteria bacterium RIFCSPLOWO2_01_FULL_46_9</name>
    <dbReference type="NCBI Taxonomy" id="1798394"/>
    <lineage>
        <taxon>Bacteria</taxon>
        <taxon>Candidatus Gottesmaniibacteriota</taxon>
    </lineage>
</organism>
<evidence type="ECO:0000256" key="1">
    <source>
        <dbReference type="ARBA" id="ARBA00022676"/>
    </source>
</evidence>
<dbReference type="NCBIfam" id="TIGR00696">
    <property type="entry name" value="wecG_tagA_cpsF"/>
    <property type="match status" value="1"/>
</dbReference>
<dbReference type="Proteomes" id="UP000176450">
    <property type="component" value="Unassembled WGS sequence"/>
</dbReference>
<comment type="caution">
    <text evidence="3">The sequence shown here is derived from an EMBL/GenBank/DDBJ whole genome shotgun (WGS) entry which is preliminary data.</text>
</comment>
<name>A0A1F6B0B8_9BACT</name>
<dbReference type="PANTHER" id="PTHR34136:SF1">
    <property type="entry name" value="UDP-N-ACETYL-D-MANNOSAMINURONIC ACID TRANSFERASE"/>
    <property type="match status" value="1"/>
</dbReference>
<dbReference type="AlphaFoldDB" id="A0A1F6B0B8"/>
<accession>A0A1F6B0B8</accession>
<protein>
    <recommendedName>
        <fullName evidence="5">Glycosyl transferase</fullName>
    </recommendedName>
</protein>
<reference evidence="3 4" key="1">
    <citation type="journal article" date="2016" name="Nat. Commun.">
        <title>Thousands of microbial genomes shed light on interconnected biogeochemical processes in an aquifer system.</title>
        <authorList>
            <person name="Anantharaman K."/>
            <person name="Brown C.T."/>
            <person name="Hug L.A."/>
            <person name="Sharon I."/>
            <person name="Castelle C.J."/>
            <person name="Probst A.J."/>
            <person name="Thomas B.C."/>
            <person name="Singh A."/>
            <person name="Wilkins M.J."/>
            <person name="Karaoz U."/>
            <person name="Brodie E.L."/>
            <person name="Williams K.H."/>
            <person name="Hubbard S.S."/>
            <person name="Banfield J.F."/>
        </authorList>
    </citation>
    <scope>NUCLEOTIDE SEQUENCE [LARGE SCALE GENOMIC DNA]</scope>
</reference>
<dbReference type="Pfam" id="PF03808">
    <property type="entry name" value="Glyco_tran_WecG"/>
    <property type="match status" value="1"/>
</dbReference>
<gene>
    <name evidence="3" type="ORF">A3A63_00925</name>
</gene>
<keyword evidence="1" id="KW-0328">Glycosyltransferase</keyword>
<sequence length="243" mass="28068">MNVPKPIAILETKIHPVRFGDVLRYIEHSVKNKHRAVLFPMNIHIFIELSKDSHFKHKHESANIIFCDGVPLIWLSKLKSLSLPERISGTNLTDALLMSDYRIFLLGSSNEVLEKMKKKYINICGTYSPPYATEWGNEENKKIIKRIHDSRADILLIGVGPLKQERWVVKYKNKIKTPIIIAVGSAFDILSGNNPRAPKIMQYLGLEWVWRILLEPKRLGYRYCKDSIAFFHTVYSILLSKIV</sequence>
<dbReference type="InterPro" id="IPR004629">
    <property type="entry name" value="WecG_TagA_CpsF"/>
</dbReference>
<evidence type="ECO:0000313" key="4">
    <source>
        <dbReference type="Proteomes" id="UP000176450"/>
    </source>
</evidence>
<dbReference type="GO" id="GO:0016758">
    <property type="term" value="F:hexosyltransferase activity"/>
    <property type="evidence" value="ECO:0007669"/>
    <property type="project" value="TreeGrafter"/>
</dbReference>